<sequence>MRRPLLLCLTAALPLLLTACQDYLARRDTLTLGSGEAVQANMARHVIDPWPPRSDRIDFETDGERAAHAIERYRNPSSGSGIAILPPVPVGPSNVPSINAPSLR</sequence>
<evidence type="ECO:0008006" key="5">
    <source>
        <dbReference type="Google" id="ProtNLM"/>
    </source>
</evidence>
<evidence type="ECO:0000256" key="2">
    <source>
        <dbReference type="SAM" id="SignalP"/>
    </source>
</evidence>
<organism evidence="3 4">
    <name type="scientific">Methylobacterium trifolii</name>
    <dbReference type="NCBI Taxonomy" id="1003092"/>
    <lineage>
        <taxon>Bacteria</taxon>
        <taxon>Pseudomonadati</taxon>
        <taxon>Pseudomonadota</taxon>
        <taxon>Alphaproteobacteria</taxon>
        <taxon>Hyphomicrobiales</taxon>
        <taxon>Methylobacteriaceae</taxon>
        <taxon>Methylobacterium</taxon>
    </lineage>
</organism>
<proteinExistence type="predicted"/>
<dbReference type="PROSITE" id="PS51257">
    <property type="entry name" value="PROKAR_LIPOPROTEIN"/>
    <property type="match status" value="1"/>
</dbReference>
<protein>
    <recommendedName>
        <fullName evidence="5">Pilus assembly protein</fullName>
    </recommendedName>
</protein>
<feature type="region of interest" description="Disordered" evidence="1">
    <location>
        <begin position="84"/>
        <end position="104"/>
    </location>
</feature>
<dbReference type="EMBL" id="BPRB01000114">
    <property type="protein sequence ID" value="GJE60041.1"/>
    <property type="molecule type" value="Genomic_DNA"/>
</dbReference>
<evidence type="ECO:0000256" key="1">
    <source>
        <dbReference type="SAM" id="MobiDB-lite"/>
    </source>
</evidence>
<comment type="caution">
    <text evidence="3">The sequence shown here is derived from an EMBL/GenBank/DDBJ whole genome shotgun (WGS) entry which is preliminary data.</text>
</comment>
<feature type="chain" id="PRO_5047125185" description="Pilus assembly protein" evidence="2">
    <location>
        <begin position="25"/>
        <end position="104"/>
    </location>
</feature>
<feature type="signal peptide" evidence="2">
    <location>
        <begin position="1"/>
        <end position="24"/>
    </location>
</feature>
<evidence type="ECO:0000313" key="4">
    <source>
        <dbReference type="Proteomes" id="UP001055057"/>
    </source>
</evidence>
<keyword evidence="4" id="KW-1185">Reference proteome</keyword>
<dbReference type="RefSeq" id="WP_238182585.1">
    <property type="nucleotide sequence ID" value="NZ_BPRB01000114.1"/>
</dbReference>
<keyword evidence="2" id="KW-0732">Signal</keyword>
<evidence type="ECO:0000313" key="3">
    <source>
        <dbReference type="EMBL" id="GJE60041.1"/>
    </source>
</evidence>
<name>A0ABQ4TYA6_9HYPH</name>
<gene>
    <name evidence="3" type="ORF">MPOCJGCO_2150</name>
</gene>
<reference evidence="3" key="2">
    <citation type="submission" date="2021-08" db="EMBL/GenBank/DDBJ databases">
        <authorList>
            <person name="Tani A."/>
            <person name="Ola A."/>
            <person name="Ogura Y."/>
            <person name="Katsura K."/>
            <person name="Hayashi T."/>
        </authorList>
    </citation>
    <scope>NUCLEOTIDE SEQUENCE</scope>
    <source>
        <strain evidence="3">DSM 23632</strain>
    </source>
</reference>
<accession>A0ABQ4TYA6</accession>
<reference evidence="3" key="1">
    <citation type="journal article" date="2021" name="Front. Microbiol.">
        <title>Comprehensive Comparative Genomics and Phenotyping of Methylobacterium Species.</title>
        <authorList>
            <person name="Alessa O."/>
            <person name="Ogura Y."/>
            <person name="Fujitani Y."/>
            <person name="Takami H."/>
            <person name="Hayashi T."/>
            <person name="Sahin N."/>
            <person name="Tani A."/>
        </authorList>
    </citation>
    <scope>NUCLEOTIDE SEQUENCE</scope>
    <source>
        <strain evidence="3">DSM 23632</strain>
    </source>
</reference>
<dbReference type="Proteomes" id="UP001055057">
    <property type="component" value="Unassembled WGS sequence"/>
</dbReference>